<dbReference type="GO" id="GO:0008360">
    <property type="term" value="P:regulation of cell shape"/>
    <property type="evidence" value="ECO:0007669"/>
    <property type="project" value="UniProtKB-KW"/>
</dbReference>
<comment type="similarity">
    <text evidence="9">Belongs to the MurCDEF family.</text>
</comment>
<evidence type="ECO:0000256" key="8">
    <source>
        <dbReference type="ARBA" id="ARBA00023306"/>
    </source>
</evidence>
<protein>
    <recommendedName>
        <fullName evidence="9">UDP-N-acetylmuramoylalanine--D-glutamate ligase</fullName>
        <ecNumber evidence="9">6.3.2.9</ecNumber>
    </recommendedName>
    <alternativeName>
        <fullName evidence="9">D-glutamic acid-adding enzyme</fullName>
    </alternativeName>
    <alternativeName>
        <fullName evidence="9">UDP-N-acetylmuramoyl-L-alanyl-D-glutamate synthetase</fullName>
    </alternativeName>
</protein>
<accession>A0A560HQG3</accession>
<dbReference type="PROSITE" id="PS01011">
    <property type="entry name" value="FOLYLPOLYGLU_SYNT_1"/>
    <property type="match status" value="1"/>
</dbReference>
<dbReference type="UniPathway" id="UPA00219"/>
<dbReference type="GO" id="GO:0009252">
    <property type="term" value="P:peptidoglycan biosynthetic process"/>
    <property type="evidence" value="ECO:0007669"/>
    <property type="project" value="UniProtKB-UniRule"/>
</dbReference>
<dbReference type="OrthoDB" id="9809796at2"/>
<evidence type="ECO:0000256" key="4">
    <source>
        <dbReference type="ARBA" id="ARBA00022598"/>
    </source>
</evidence>
<dbReference type="Gene3D" id="3.40.50.720">
    <property type="entry name" value="NAD(P)-binding Rossmann-like Domain"/>
    <property type="match status" value="1"/>
</dbReference>
<keyword evidence="6 9" id="KW-0547">Nucleotide-binding</keyword>
<evidence type="ECO:0000256" key="9">
    <source>
        <dbReference type="HAMAP-Rule" id="MF_00639"/>
    </source>
</evidence>
<dbReference type="Gene3D" id="3.40.1190.10">
    <property type="entry name" value="Mur-like, catalytic domain"/>
    <property type="match status" value="1"/>
</dbReference>
<keyword evidence="9" id="KW-0961">Cell wall biogenesis/degradation</keyword>
<reference evidence="11 12" key="1">
    <citation type="submission" date="2019-06" db="EMBL/GenBank/DDBJ databases">
        <title>Genomic Encyclopedia of Type Strains, Phase IV (KMG-V): Genome sequencing to study the core and pangenomes of soil and plant-associated prokaryotes.</title>
        <authorList>
            <person name="Whitman W."/>
        </authorList>
    </citation>
    <scope>NUCLEOTIDE SEQUENCE [LARGE SCALE GENOMIC DNA]</scope>
    <source>
        <strain evidence="11 12">BR 11140</strain>
    </source>
</reference>
<evidence type="ECO:0000313" key="12">
    <source>
        <dbReference type="Proteomes" id="UP000318050"/>
    </source>
</evidence>
<dbReference type="SUPFAM" id="SSF53244">
    <property type="entry name" value="MurD-like peptide ligases, peptide-binding domain"/>
    <property type="match status" value="1"/>
</dbReference>
<keyword evidence="3 9" id="KW-0963">Cytoplasm</keyword>
<dbReference type="Pfam" id="PF08245">
    <property type="entry name" value="Mur_ligase_M"/>
    <property type="match status" value="1"/>
</dbReference>
<dbReference type="InterPro" id="IPR018109">
    <property type="entry name" value="Folylpolyglutamate_synth_CS"/>
</dbReference>
<dbReference type="PANTHER" id="PTHR43692:SF1">
    <property type="entry name" value="UDP-N-ACETYLMURAMOYLALANINE--D-GLUTAMATE LIGASE"/>
    <property type="match status" value="1"/>
</dbReference>
<proteinExistence type="inferred from homology"/>
<gene>
    <name evidence="9" type="primary">murD</name>
    <name evidence="11" type="ORF">FBZ92_12954</name>
</gene>
<evidence type="ECO:0000256" key="6">
    <source>
        <dbReference type="ARBA" id="ARBA00022741"/>
    </source>
</evidence>
<dbReference type="GO" id="GO:0004326">
    <property type="term" value="F:tetrahydrofolylpolyglutamate synthase activity"/>
    <property type="evidence" value="ECO:0007669"/>
    <property type="project" value="InterPro"/>
</dbReference>
<feature type="binding site" evidence="9">
    <location>
        <begin position="120"/>
        <end position="126"/>
    </location>
    <ligand>
        <name>ATP</name>
        <dbReference type="ChEBI" id="CHEBI:30616"/>
    </ligand>
</feature>
<dbReference type="GO" id="GO:0005524">
    <property type="term" value="F:ATP binding"/>
    <property type="evidence" value="ECO:0007669"/>
    <property type="project" value="UniProtKB-UniRule"/>
</dbReference>
<dbReference type="EC" id="6.3.2.9" evidence="9"/>
<evidence type="ECO:0000313" key="11">
    <source>
        <dbReference type="EMBL" id="TWB48675.1"/>
    </source>
</evidence>
<evidence type="ECO:0000256" key="2">
    <source>
        <dbReference type="ARBA" id="ARBA00004752"/>
    </source>
</evidence>
<dbReference type="EMBL" id="VITT01000029">
    <property type="protein sequence ID" value="TWB48675.1"/>
    <property type="molecule type" value="Genomic_DNA"/>
</dbReference>
<evidence type="ECO:0000256" key="5">
    <source>
        <dbReference type="ARBA" id="ARBA00022618"/>
    </source>
</evidence>
<keyword evidence="7 9" id="KW-0067">ATP-binding</keyword>
<organism evidence="11 12">
    <name type="scientific">Nitrospirillum amazonense</name>
    <dbReference type="NCBI Taxonomy" id="28077"/>
    <lineage>
        <taxon>Bacteria</taxon>
        <taxon>Pseudomonadati</taxon>
        <taxon>Pseudomonadota</taxon>
        <taxon>Alphaproteobacteria</taxon>
        <taxon>Rhodospirillales</taxon>
        <taxon>Azospirillaceae</taxon>
        <taxon>Nitrospirillum</taxon>
    </lineage>
</organism>
<comment type="caution">
    <text evidence="11">The sequence shown here is derived from an EMBL/GenBank/DDBJ whole genome shotgun (WGS) entry which is preliminary data.</text>
</comment>
<keyword evidence="9" id="KW-0133">Cell shape</keyword>
<evidence type="ECO:0000256" key="3">
    <source>
        <dbReference type="ARBA" id="ARBA00022490"/>
    </source>
</evidence>
<name>A0A560HQG3_9PROT</name>
<keyword evidence="8 9" id="KW-0131">Cell cycle</keyword>
<dbReference type="GO" id="GO:0008764">
    <property type="term" value="F:UDP-N-acetylmuramoylalanine-D-glutamate ligase activity"/>
    <property type="evidence" value="ECO:0007669"/>
    <property type="project" value="UniProtKB-UniRule"/>
</dbReference>
<dbReference type="HAMAP" id="MF_00639">
    <property type="entry name" value="MurD"/>
    <property type="match status" value="1"/>
</dbReference>
<comment type="function">
    <text evidence="9">Cell wall formation. Catalyzes the addition of glutamate to the nucleotide precursor UDP-N-acetylmuramoyl-L-alanine (UMA).</text>
</comment>
<keyword evidence="9" id="KW-0573">Peptidoglycan synthesis</keyword>
<dbReference type="InterPro" id="IPR036615">
    <property type="entry name" value="Mur_ligase_C_dom_sf"/>
</dbReference>
<dbReference type="InterPro" id="IPR036565">
    <property type="entry name" value="Mur-like_cat_sf"/>
</dbReference>
<evidence type="ECO:0000256" key="7">
    <source>
        <dbReference type="ARBA" id="ARBA00022840"/>
    </source>
</evidence>
<comment type="pathway">
    <text evidence="2 9">Cell wall biogenesis; peptidoglycan biosynthesis.</text>
</comment>
<dbReference type="GO" id="GO:0005737">
    <property type="term" value="C:cytoplasm"/>
    <property type="evidence" value="ECO:0007669"/>
    <property type="project" value="UniProtKB-SubCell"/>
</dbReference>
<evidence type="ECO:0000256" key="1">
    <source>
        <dbReference type="ARBA" id="ARBA00004496"/>
    </source>
</evidence>
<sequence>MSQPILLPQFKGRRVAVMGLARSGLAAARVLAASGAEVLAWDDGAGGQKAAEAAGIALTNLHEADLSGVAALVLSPGIPHTFPAPHPVAARAKDAGVPIIGDVELLRLAQPDAAYVGITGTNGKSTTTALTGHILAHAGRTLAVGGNLGIPVLTFPALGAPNNPRGDVYVLEMSSYQLELTPSLGFDAAVLLNITPDHLDRHGGMDGYIAAKRLIFQAGARDRSKAPPVAILGVDEPNTAAMADSLEAEGGRRIVRISSERVVPGGVHAVDGVLVDDTDGQARAVVDLRQCPALPGRHNWQNACAAYAATRAVGVAPEVIAEAMRAFPGLAHRQQTIATLDGIRFVNDSKATNADAASKALGCYEDMYWIVGGKAKEGGLSGLEPFMGRVRHAFLIGEATEEFAPWLEGKVSYGRYGTLDQAVPAAYAMAKEAMKATGAGGTVLLSPACASFDQYPNFEVRGDAFVRIVRQLADQLETGKDGAS</sequence>
<dbReference type="GO" id="GO:0051301">
    <property type="term" value="P:cell division"/>
    <property type="evidence" value="ECO:0007669"/>
    <property type="project" value="UniProtKB-KW"/>
</dbReference>
<dbReference type="AlphaFoldDB" id="A0A560HQG3"/>
<evidence type="ECO:0000259" key="10">
    <source>
        <dbReference type="Pfam" id="PF08245"/>
    </source>
</evidence>
<comment type="catalytic activity">
    <reaction evidence="9">
        <text>UDP-N-acetyl-alpha-D-muramoyl-L-alanine + D-glutamate + ATP = UDP-N-acetyl-alpha-D-muramoyl-L-alanyl-D-glutamate + ADP + phosphate + H(+)</text>
        <dbReference type="Rhea" id="RHEA:16429"/>
        <dbReference type="ChEBI" id="CHEBI:15378"/>
        <dbReference type="ChEBI" id="CHEBI:29986"/>
        <dbReference type="ChEBI" id="CHEBI:30616"/>
        <dbReference type="ChEBI" id="CHEBI:43474"/>
        <dbReference type="ChEBI" id="CHEBI:83898"/>
        <dbReference type="ChEBI" id="CHEBI:83900"/>
        <dbReference type="ChEBI" id="CHEBI:456216"/>
        <dbReference type="EC" id="6.3.2.9"/>
    </reaction>
</comment>
<dbReference type="SUPFAM" id="SSF51984">
    <property type="entry name" value="MurCD N-terminal domain"/>
    <property type="match status" value="1"/>
</dbReference>
<dbReference type="PANTHER" id="PTHR43692">
    <property type="entry name" value="UDP-N-ACETYLMURAMOYLALANINE--D-GLUTAMATE LIGASE"/>
    <property type="match status" value="1"/>
</dbReference>
<dbReference type="SUPFAM" id="SSF53623">
    <property type="entry name" value="MurD-like peptide ligases, catalytic domain"/>
    <property type="match status" value="1"/>
</dbReference>
<dbReference type="Gene3D" id="3.90.190.20">
    <property type="entry name" value="Mur ligase, C-terminal domain"/>
    <property type="match status" value="1"/>
</dbReference>
<dbReference type="NCBIfam" id="TIGR01087">
    <property type="entry name" value="murD"/>
    <property type="match status" value="1"/>
</dbReference>
<dbReference type="Proteomes" id="UP000318050">
    <property type="component" value="Unassembled WGS sequence"/>
</dbReference>
<keyword evidence="4 9" id="KW-0436">Ligase</keyword>
<dbReference type="GO" id="GO:0071555">
    <property type="term" value="P:cell wall organization"/>
    <property type="evidence" value="ECO:0007669"/>
    <property type="project" value="UniProtKB-KW"/>
</dbReference>
<feature type="domain" description="Mur ligase central" evidence="10">
    <location>
        <begin position="118"/>
        <end position="309"/>
    </location>
</feature>
<keyword evidence="5 9" id="KW-0132">Cell division</keyword>
<dbReference type="InterPro" id="IPR005762">
    <property type="entry name" value="MurD"/>
</dbReference>
<dbReference type="InterPro" id="IPR013221">
    <property type="entry name" value="Mur_ligase_cen"/>
</dbReference>
<comment type="subcellular location">
    <subcellularLocation>
        <location evidence="1 9">Cytoplasm</location>
    </subcellularLocation>
</comment>